<comment type="catalytic activity">
    <reaction evidence="4">
        <text>2 cob(II)alamin + reduced [electron-transfer flavoprotein] + 2 ATP = 2 adenosylcob(III)alamin + 2 triphosphate + oxidized [electron-transfer flavoprotein] + 3 H(+)</text>
        <dbReference type="Rhea" id="RHEA:28671"/>
        <dbReference type="Rhea" id="RHEA-COMP:10685"/>
        <dbReference type="Rhea" id="RHEA-COMP:10686"/>
        <dbReference type="ChEBI" id="CHEBI:15378"/>
        <dbReference type="ChEBI" id="CHEBI:16304"/>
        <dbReference type="ChEBI" id="CHEBI:18036"/>
        <dbReference type="ChEBI" id="CHEBI:18408"/>
        <dbReference type="ChEBI" id="CHEBI:30616"/>
        <dbReference type="ChEBI" id="CHEBI:57692"/>
        <dbReference type="ChEBI" id="CHEBI:58307"/>
        <dbReference type="EC" id="2.5.1.17"/>
    </reaction>
</comment>
<comment type="catalytic activity">
    <reaction evidence="4">
        <text>2 cob(II)yrinate a,c diamide + reduced [electron-transfer flavoprotein] + 2 ATP = 2 adenosylcob(III)yrinate a,c-diamide + 2 triphosphate + oxidized [electron-transfer flavoprotein] + 3 H(+)</text>
        <dbReference type="Rhea" id="RHEA:11528"/>
        <dbReference type="Rhea" id="RHEA-COMP:10685"/>
        <dbReference type="Rhea" id="RHEA-COMP:10686"/>
        <dbReference type="ChEBI" id="CHEBI:15378"/>
        <dbReference type="ChEBI" id="CHEBI:18036"/>
        <dbReference type="ChEBI" id="CHEBI:30616"/>
        <dbReference type="ChEBI" id="CHEBI:57692"/>
        <dbReference type="ChEBI" id="CHEBI:58307"/>
        <dbReference type="ChEBI" id="CHEBI:58503"/>
        <dbReference type="ChEBI" id="CHEBI:58537"/>
        <dbReference type="EC" id="2.5.1.17"/>
    </reaction>
</comment>
<dbReference type="Gene3D" id="1.20.1200.10">
    <property type="entry name" value="Cobalamin adenosyltransferase-like"/>
    <property type="match status" value="1"/>
</dbReference>
<comment type="caution">
    <text evidence="6">The sequence shown here is derived from an EMBL/GenBank/DDBJ whole genome shotgun (WGS) entry which is preliminary data.</text>
</comment>
<dbReference type="InterPro" id="IPR016030">
    <property type="entry name" value="CblAdoTrfase-like"/>
</dbReference>
<keyword evidence="4" id="KW-0169">Cobalamin biosynthesis</keyword>
<dbReference type="AlphaFoldDB" id="A0A918MVM1"/>
<organism evidence="6 7">
    <name type="scientific">Alteromonas halophila</name>
    <dbReference type="NCBI Taxonomy" id="516698"/>
    <lineage>
        <taxon>Bacteria</taxon>
        <taxon>Pseudomonadati</taxon>
        <taxon>Pseudomonadota</taxon>
        <taxon>Gammaproteobacteria</taxon>
        <taxon>Alteromonadales</taxon>
        <taxon>Alteromonadaceae</taxon>
        <taxon>Alteromonas/Salinimonas group</taxon>
        <taxon>Alteromonas</taxon>
    </lineage>
</organism>
<evidence type="ECO:0000256" key="1">
    <source>
        <dbReference type="ARBA" id="ARBA00022679"/>
    </source>
</evidence>
<accession>A0A918MVM1</accession>
<feature type="domain" description="Cobalamin adenosyltransferase-like" evidence="5">
    <location>
        <begin position="3"/>
        <end position="159"/>
    </location>
</feature>
<keyword evidence="1 4" id="KW-0808">Transferase</keyword>
<keyword evidence="3 4" id="KW-0067">ATP-binding</keyword>
<dbReference type="GO" id="GO:0009236">
    <property type="term" value="P:cobalamin biosynthetic process"/>
    <property type="evidence" value="ECO:0007669"/>
    <property type="project" value="UniProtKB-UniRule"/>
</dbReference>
<dbReference type="GO" id="GO:0005524">
    <property type="term" value="F:ATP binding"/>
    <property type="evidence" value="ECO:0007669"/>
    <property type="project" value="UniProtKB-UniRule"/>
</dbReference>
<dbReference type="InterPro" id="IPR036451">
    <property type="entry name" value="CblAdoTrfase-like_sf"/>
</dbReference>
<comment type="similarity">
    <text evidence="4">Belongs to the Cob(I)alamin adenosyltransferase family.</text>
</comment>
<evidence type="ECO:0000256" key="4">
    <source>
        <dbReference type="RuleBase" id="RU366026"/>
    </source>
</evidence>
<dbReference type="Proteomes" id="UP000631300">
    <property type="component" value="Unassembled WGS sequence"/>
</dbReference>
<dbReference type="NCBIfam" id="TIGR00636">
    <property type="entry name" value="PduO_Nterm"/>
    <property type="match status" value="1"/>
</dbReference>
<name>A0A918MVM1_9ALTE</name>
<dbReference type="PANTHER" id="PTHR12213:SF0">
    <property type="entry name" value="CORRINOID ADENOSYLTRANSFERASE MMAB"/>
    <property type="match status" value="1"/>
</dbReference>
<keyword evidence="7" id="KW-1185">Reference proteome</keyword>
<dbReference type="PANTHER" id="PTHR12213">
    <property type="entry name" value="CORRINOID ADENOSYLTRANSFERASE"/>
    <property type="match status" value="1"/>
</dbReference>
<dbReference type="EMBL" id="BMXP01000001">
    <property type="protein sequence ID" value="GGW76464.1"/>
    <property type="molecule type" value="Genomic_DNA"/>
</dbReference>
<dbReference type="InterPro" id="IPR029499">
    <property type="entry name" value="PduO-typ"/>
</dbReference>
<keyword evidence="2 4" id="KW-0547">Nucleotide-binding</keyword>
<reference evidence="6" key="1">
    <citation type="journal article" date="2014" name="Int. J. Syst. Evol. Microbiol.">
        <title>Complete genome sequence of Corynebacterium casei LMG S-19264T (=DSM 44701T), isolated from a smear-ripened cheese.</title>
        <authorList>
            <consortium name="US DOE Joint Genome Institute (JGI-PGF)"/>
            <person name="Walter F."/>
            <person name="Albersmeier A."/>
            <person name="Kalinowski J."/>
            <person name="Ruckert C."/>
        </authorList>
    </citation>
    <scope>NUCLEOTIDE SEQUENCE</scope>
    <source>
        <strain evidence="6">KCTC 22164</strain>
    </source>
</reference>
<dbReference type="Pfam" id="PF01923">
    <property type="entry name" value="Cob_adeno_trans"/>
    <property type="match status" value="1"/>
</dbReference>
<dbReference type="EC" id="2.5.1.17" evidence="4"/>
<dbReference type="SUPFAM" id="SSF89028">
    <property type="entry name" value="Cobalamin adenosyltransferase-like"/>
    <property type="match status" value="1"/>
</dbReference>
<evidence type="ECO:0000259" key="5">
    <source>
        <dbReference type="Pfam" id="PF01923"/>
    </source>
</evidence>
<comment type="pathway">
    <text evidence="4">Cofactor biosynthesis; adenosylcobalamin biosynthesis; adenosylcobalamin from cob(II)yrinate a,c-diamide: step 2/7.</text>
</comment>
<gene>
    <name evidence="6" type="ORF">GCM10007391_06380</name>
</gene>
<reference evidence="6" key="2">
    <citation type="submission" date="2020-09" db="EMBL/GenBank/DDBJ databases">
        <authorList>
            <person name="Sun Q."/>
            <person name="Kim S."/>
        </authorList>
    </citation>
    <scope>NUCLEOTIDE SEQUENCE</scope>
    <source>
        <strain evidence="6">KCTC 22164</strain>
    </source>
</reference>
<evidence type="ECO:0000313" key="7">
    <source>
        <dbReference type="Proteomes" id="UP000631300"/>
    </source>
</evidence>
<evidence type="ECO:0000256" key="3">
    <source>
        <dbReference type="ARBA" id="ARBA00022840"/>
    </source>
</evidence>
<evidence type="ECO:0000313" key="6">
    <source>
        <dbReference type="EMBL" id="GGW76464.1"/>
    </source>
</evidence>
<sequence>MKIYTRKGDQGTTQVYVDKPMRVDKDNTLLAAYGDIDELNSHLGLLANFCHEDECELLANIQRNLFQVGFAISASSSLSQASITTLEEHIDTLQDVLPPQSYFILPGGCQAAAQAHVCRAVCRRAERTITTLRREHDVPDMVVMYLNRLSDYLYTLARHLNFTAGVADTRA</sequence>
<evidence type="ECO:0000256" key="2">
    <source>
        <dbReference type="ARBA" id="ARBA00022741"/>
    </source>
</evidence>
<proteinExistence type="inferred from homology"/>
<protein>
    <recommendedName>
        <fullName evidence="4">Corrinoid adenosyltransferase</fullName>
        <ecNumber evidence="4">2.5.1.17</ecNumber>
    </recommendedName>
    <alternativeName>
        <fullName evidence="4">Cob(II)alamin adenosyltransferase</fullName>
    </alternativeName>
    <alternativeName>
        <fullName evidence="4">Cob(II)yrinic acid a,c-diamide adenosyltransferase</fullName>
    </alternativeName>
    <alternativeName>
        <fullName evidence="4">Cobinamide/cobalamin adenosyltransferase</fullName>
    </alternativeName>
</protein>
<dbReference type="RefSeq" id="WP_189403628.1">
    <property type="nucleotide sequence ID" value="NZ_BMXP01000001.1"/>
</dbReference>
<dbReference type="GO" id="GO:0008817">
    <property type="term" value="F:corrinoid adenosyltransferase activity"/>
    <property type="evidence" value="ECO:0007669"/>
    <property type="project" value="UniProtKB-UniRule"/>
</dbReference>